<feature type="compositionally biased region" description="Basic and acidic residues" evidence="1">
    <location>
        <begin position="121"/>
        <end position="130"/>
    </location>
</feature>
<evidence type="ECO:0000313" key="3">
    <source>
        <dbReference type="EMBL" id="AZI55674.1"/>
    </source>
</evidence>
<organism evidence="3 4">
    <name type="scientific">Epilithonimonas vandammei</name>
    <dbReference type="NCBI Taxonomy" id="2487072"/>
    <lineage>
        <taxon>Bacteria</taxon>
        <taxon>Pseudomonadati</taxon>
        <taxon>Bacteroidota</taxon>
        <taxon>Flavobacteriia</taxon>
        <taxon>Flavobacteriales</taxon>
        <taxon>Weeksellaceae</taxon>
        <taxon>Chryseobacterium group</taxon>
        <taxon>Epilithonimonas</taxon>
    </lineage>
</organism>
<reference evidence="3" key="1">
    <citation type="submission" date="2018-11" db="EMBL/GenBank/DDBJ databases">
        <title>Proposal to divide the Flavobacteriaceae and reorganize its genera based on Amino Acid Identity values calculated from whole genome sequences.</title>
        <authorList>
            <person name="Nicholson A.C."/>
            <person name="Gulvik C.A."/>
            <person name="Whitney A.M."/>
            <person name="Humrighouse B.W."/>
            <person name="Bell M."/>
            <person name="Holmes B."/>
            <person name="Steigerwalt A."/>
            <person name="Villarma A."/>
            <person name="Sheth M."/>
            <person name="Batra D."/>
            <person name="Pryor J."/>
            <person name="Bernardet J.-F."/>
            <person name="Hugo C."/>
            <person name="Kampfer P."/>
            <person name="Newman J."/>
            <person name="Mcquiston J.R."/>
        </authorList>
    </citation>
    <scope>NUCLEOTIDE SEQUENCE [LARGE SCALE GENOMIC DNA]</scope>
    <source>
        <strain evidence="3">H6466</strain>
    </source>
</reference>
<name>A0A3G8ZME3_9FLAO</name>
<dbReference type="EMBL" id="CP034160">
    <property type="protein sequence ID" value="AZI55674.1"/>
    <property type="molecule type" value="Genomic_DNA"/>
</dbReference>
<accession>A0A3G8ZME3</accession>
<dbReference type="RefSeq" id="WP_124985401.1">
    <property type="nucleotide sequence ID" value="NZ_CP034160.1"/>
</dbReference>
<proteinExistence type="predicted"/>
<evidence type="ECO:0000313" key="4">
    <source>
        <dbReference type="Proteomes" id="UP000272316"/>
    </source>
</evidence>
<evidence type="ECO:0008006" key="5">
    <source>
        <dbReference type="Google" id="ProtNLM"/>
    </source>
</evidence>
<dbReference type="KEGG" id="eva:EIB75_10610"/>
<feature type="region of interest" description="Disordered" evidence="1">
    <location>
        <begin position="112"/>
        <end position="131"/>
    </location>
</feature>
<dbReference type="KEGG" id="eva:EIB75_00930"/>
<reference evidence="4" key="2">
    <citation type="submission" date="2018-11" db="EMBL/GenBank/DDBJ databases">
        <title>Proposal to divide the Flavobacteriaceae and reorganize its genera based on Amino Acid Identity values calculated from whole genome sequences.</title>
        <authorList>
            <person name="Nicholson A.C."/>
            <person name="Gulvik C.A."/>
            <person name="Whitney A.M."/>
            <person name="Sheth M."/>
            <person name="Batra D."/>
            <person name="Pryor J."/>
            <person name="Bernardet J.-F."/>
            <person name="Hugo C."/>
            <person name="Kampfer P."/>
            <person name="Newman J.D."/>
            <person name="McQuiston J.R."/>
        </authorList>
    </citation>
    <scope>NUCLEOTIDE SEQUENCE [LARGE SCALE GENOMIC DNA]</scope>
    <source>
        <strain evidence="4">H6466</strain>
    </source>
</reference>
<gene>
    <name evidence="2" type="ORF">EIB75_00930</name>
    <name evidence="3" type="ORF">EIB75_10610</name>
</gene>
<evidence type="ECO:0000313" key="2">
    <source>
        <dbReference type="EMBL" id="AZI53906.1"/>
    </source>
</evidence>
<dbReference type="Proteomes" id="UP000272316">
    <property type="component" value="Chromosome"/>
</dbReference>
<protein>
    <recommendedName>
        <fullName evidence="5">Late control protein</fullName>
    </recommendedName>
</protein>
<dbReference type="EMBL" id="CP034160">
    <property type="protein sequence ID" value="AZI53906.1"/>
    <property type="molecule type" value="Genomic_DNA"/>
</dbReference>
<sequence length="345" mass="39328">MYYNLDWEIKFKTGSKIFNLLMLVECEIEENVENLSDIATITLPETVLNQALKVKDKIGRGSEVTIKFGYDGRLKTEFTGFVRDITTDGSLKILCEDALFLFRKQVPDLAIQQPKKKAKKKKDEPAEPPKPKVLTSVKKIAEYVCKHIDPSYKVVCDFDIAYEKFIIHQATGYDVLQKLQEETKANIYFNTEKKELHIRAPFTEKGGYVIYCMQKNIEQSSLEYKKAIDRRFELTVESVQTDGTVKTEKIGTPGGDSKTIKIGALDAKSLKIRAHNEFQQYARDTYEGTFDTWLIPFCKPTYSAKIVDFDYPEQRGIYYVKAVTTKISADGGVRTITPALKTAEV</sequence>
<dbReference type="AlphaFoldDB" id="A0A3G8ZME3"/>
<evidence type="ECO:0000256" key="1">
    <source>
        <dbReference type="SAM" id="MobiDB-lite"/>
    </source>
</evidence>